<dbReference type="InterPro" id="IPR007627">
    <property type="entry name" value="RNA_pol_sigma70_r2"/>
</dbReference>
<evidence type="ECO:0000256" key="3">
    <source>
        <dbReference type="ARBA" id="ARBA00023082"/>
    </source>
</evidence>
<dbReference type="InterPro" id="IPR013249">
    <property type="entry name" value="RNA_pol_sigma70_r4_t2"/>
</dbReference>
<name>A0A6G3ZU63_9BACL</name>
<dbReference type="Gene3D" id="1.10.1740.10">
    <property type="match status" value="1"/>
</dbReference>
<reference evidence="7" key="1">
    <citation type="submission" date="2020-02" db="EMBL/GenBank/DDBJ databases">
        <authorList>
            <person name="Shen X.-R."/>
            <person name="Zhang Y.-X."/>
        </authorList>
    </citation>
    <scope>NUCLEOTIDE SEQUENCE</scope>
    <source>
        <strain evidence="7">SYP-B3998</strain>
    </source>
</reference>
<dbReference type="RefSeq" id="WP_163942770.1">
    <property type="nucleotide sequence ID" value="NZ_JAAIKC010000001.1"/>
</dbReference>
<evidence type="ECO:0000256" key="2">
    <source>
        <dbReference type="ARBA" id="ARBA00023015"/>
    </source>
</evidence>
<dbReference type="Pfam" id="PF08281">
    <property type="entry name" value="Sigma70_r4_2"/>
    <property type="match status" value="1"/>
</dbReference>
<feature type="domain" description="RNA polymerase sigma-70 region 2" evidence="5">
    <location>
        <begin position="27"/>
        <end position="91"/>
    </location>
</feature>
<dbReference type="Pfam" id="PF04542">
    <property type="entry name" value="Sigma70_r2"/>
    <property type="match status" value="1"/>
</dbReference>
<dbReference type="InterPro" id="IPR039425">
    <property type="entry name" value="RNA_pol_sigma-70-like"/>
</dbReference>
<keyword evidence="4" id="KW-0804">Transcription</keyword>
<dbReference type="NCBIfam" id="TIGR02937">
    <property type="entry name" value="sigma70-ECF"/>
    <property type="match status" value="1"/>
</dbReference>
<evidence type="ECO:0000259" key="6">
    <source>
        <dbReference type="Pfam" id="PF08281"/>
    </source>
</evidence>
<dbReference type="NCBIfam" id="NF009195">
    <property type="entry name" value="PRK12543.1"/>
    <property type="match status" value="1"/>
</dbReference>
<dbReference type="Gene3D" id="1.10.10.10">
    <property type="entry name" value="Winged helix-like DNA-binding domain superfamily/Winged helix DNA-binding domain"/>
    <property type="match status" value="1"/>
</dbReference>
<dbReference type="InterPro" id="IPR014284">
    <property type="entry name" value="RNA_pol_sigma-70_dom"/>
</dbReference>
<keyword evidence="3" id="KW-0731">Sigma factor</keyword>
<dbReference type="PANTHER" id="PTHR43133">
    <property type="entry name" value="RNA POLYMERASE ECF-TYPE SIGMA FACTO"/>
    <property type="match status" value="1"/>
</dbReference>
<comment type="caution">
    <text evidence="7">The sequence shown here is derived from an EMBL/GenBank/DDBJ whole genome shotgun (WGS) entry which is preliminary data.</text>
</comment>
<accession>A0A6G3ZU63</accession>
<comment type="similarity">
    <text evidence="1">Belongs to the sigma-70 factor family. ECF subfamily.</text>
</comment>
<evidence type="ECO:0000313" key="7">
    <source>
        <dbReference type="EMBL" id="NEW05655.1"/>
    </source>
</evidence>
<dbReference type="PANTHER" id="PTHR43133:SF60">
    <property type="entry name" value="RNA POLYMERASE SIGMA FACTOR SIGV"/>
    <property type="match status" value="1"/>
</dbReference>
<evidence type="ECO:0000256" key="4">
    <source>
        <dbReference type="ARBA" id="ARBA00023163"/>
    </source>
</evidence>
<dbReference type="CDD" id="cd06171">
    <property type="entry name" value="Sigma70_r4"/>
    <property type="match status" value="1"/>
</dbReference>
<keyword evidence="2" id="KW-0805">Transcription regulation</keyword>
<protein>
    <submittedName>
        <fullName evidence="7">Sigma-70 family RNA polymerase sigma factor</fullName>
    </submittedName>
</protein>
<dbReference type="EMBL" id="JAAIKC010000001">
    <property type="protein sequence ID" value="NEW05655.1"/>
    <property type="molecule type" value="Genomic_DNA"/>
</dbReference>
<proteinExistence type="inferred from homology"/>
<dbReference type="InterPro" id="IPR013324">
    <property type="entry name" value="RNA_pol_sigma_r3/r4-like"/>
</dbReference>
<evidence type="ECO:0000256" key="1">
    <source>
        <dbReference type="ARBA" id="ARBA00010641"/>
    </source>
</evidence>
<dbReference type="GO" id="GO:0016987">
    <property type="term" value="F:sigma factor activity"/>
    <property type="evidence" value="ECO:0007669"/>
    <property type="project" value="UniProtKB-KW"/>
</dbReference>
<organism evidence="7">
    <name type="scientific">Paenibacillus sp. SYP-B3998</name>
    <dbReference type="NCBI Taxonomy" id="2678564"/>
    <lineage>
        <taxon>Bacteria</taxon>
        <taxon>Bacillati</taxon>
        <taxon>Bacillota</taxon>
        <taxon>Bacilli</taxon>
        <taxon>Bacillales</taxon>
        <taxon>Paenibacillaceae</taxon>
        <taxon>Paenibacillus</taxon>
    </lineage>
</organism>
<dbReference type="InterPro" id="IPR036388">
    <property type="entry name" value="WH-like_DNA-bd_sf"/>
</dbReference>
<sequence length="196" mass="23744">MDDQQLNTWLDRLIAGDQAAFEVIYGMTRKKVYGTVTALVNNKEDVNDIMSEIYYQLWRALPNYDRKRSFLFWLNGIVIKQINNWRRQIWRRFRLIEKKNRLSEEPHVDMPDELFMDNEAHQEMKTMIQKLPFKLRIVLLYRYYYDYSHNEIAELLQIPTATVRSRNHLALKHIRERFENQLDGEAVTKNGYLQKN</sequence>
<dbReference type="AlphaFoldDB" id="A0A6G3ZU63"/>
<gene>
    <name evidence="7" type="ORF">GK047_06425</name>
</gene>
<dbReference type="GO" id="GO:0003677">
    <property type="term" value="F:DNA binding"/>
    <property type="evidence" value="ECO:0007669"/>
    <property type="project" value="InterPro"/>
</dbReference>
<dbReference type="InterPro" id="IPR013325">
    <property type="entry name" value="RNA_pol_sigma_r2"/>
</dbReference>
<evidence type="ECO:0000259" key="5">
    <source>
        <dbReference type="Pfam" id="PF04542"/>
    </source>
</evidence>
<dbReference type="GO" id="GO:0006352">
    <property type="term" value="P:DNA-templated transcription initiation"/>
    <property type="evidence" value="ECO:0007669"/>
    <property type="project" value="InterPro"/>
</dbReference>
<dbReference type="SUPFAM" id="SSF88659">
    <property type="entry name" value="Sigma3 and sigma4 domains of RNA polymerase sigma factors"/>
    <property type="match status" value="1"/>
</dbReference>
<dbReference type="SUPFAM" id="SSF88946">
    <property type="entry name" value="Sigma2 domain of RNA polymerase sigma factors"/>
    <property type="match status" value="1"/>
</dbReference>
<feature type="domain" description="RNA polymerase sigma factor 70 region 4 type 2" evidence="6">
    <location>
        <begin position="122"/>
        <end position="174"/>
    </location>
</feature>